<evidence type="ECO:0000313" key="2">
    <source>
        <dbReference type="Proteomes" id="UP000827976"/>
    </source>
</evidence>
<gene>
    <name evidence="1" type="ORF">IHE45_15G108200</name>
</gene>
<accession>A0ACB7UNV1</accession>
<keyword evidence="2" id="KW-1185">Reference proteome</keyword>
<name>A0ACB7UNV1_DIOAL</name>
<organism evidence="1 2">
    <name type="scientific">Dioscorea alata</name>
    <name type="common">Purple yam</name>
    <dbReference type="NCBI Taxonomy" id="55571"/>
    <lineage>
        <taxon>Eukaryota</taxon>
        <taxon>Viridiplantae</taxon>
        <taxon>Streptophyta</taxon>
        <taxon>Embryophyta</taxon>
        <taxon>Tracheophyta</taxon>
        <taxon>Spermatophyta</taxon>
        <taxon>Magnoliopsida</taxon>
        <taxon>Liliopsida</taxon>
        <taxon>Dioscoreales</taxon>
        <taxon>Dioscoreaceae</taxon>
        <taxon>Dioscorea</taxon>
    </lineage>
</organism>
<dbReference type="Proteomes" id="UP000827976">
    <property type="component" value="Chromosome 15"/>
</dbReference>
<dbReference type="EMBL" id="CM037025">
    <property type="protein sequence ID" value="KAH7662088.1"/>
    <property type="molecule type" value="Genomic_DNA"/>
</dbReference>
<evidence type="ECO:0000313" key="1">
    <source>
        <dbReference type="EMBL" id="KAH7662088.1"/>
    </source>
</evidence>
<comment type="caution">
    <text evidence="1">The sequence shown here is derived from an EMBL/GenBank/DDBJ whole genome shotgun (WGS) entry which is preliminary data.</text>
</comment>
<sequence>MAKGRKHGSERLLGTWVGGGGTAAAGGNDLPDLREEDVWSAAVGEESEECWYREERERQQRRWMTDREDRQVGGLSLAFEDGCRTPSTSVIHQFREVGRSGTTQQQQHHRRHAAASAPVNVPDWSRVRRVDYNVHGEVVVVEEEEEEERDEEWVAPHEYLAREHGRSVATSVFEGVGRTLKGRDMSRVRDAVWSQTGFFG</sequence>
<protein>
    <submittedName>
        <fullName evidence="1">Senescence regulator S40 protein</fullName>
    </submittedName>
</protein>
<proteinExistence type="predicted"/>
<reference evidence="2" key="1">
    <citation type="journal article" date="2022" name="Nat. Commun.">
        <title>Chromosome evolution and the genetic basis of agronomically important traits in greater yam.</title>
        <authorList>
            <person name="Bredeson J.V."/>
            <person name="Lyons J.B."/>
            <person name="Oniyinde I.O."/>
            <person name="Okereke N.R."/>
            <person name="Kolade O."/>
            <person name="Nnabue I."/>
            <person name="Nwadili C.O."/>
            <person name="Hribova E."/>
            <person name="Parker M."/>
            <person name="Nwogha J."/>
            <person name="Shu S."/>
            <person name="Carlson J."/>
            <person name="Kariba R."/>
            <person name="Muthemba S."/>
            <person name="Knop K."/>
            <person name="Barton G.J."/>
            <person name="Sherwood A.V."/>
            <person name="Lopez-Montes A."/>
            <person name="Asiedu R."/>
            <person name="Jamnadass R."/>
            <person name="Muchugi A."/>
            <person name="Goodstein D."/>
            <person name="Egesi C.N."/>
            <person name="Featherston J."/>
            <person name="Asfaw A."/>
            <person name="Simpson G.G."/>
            <person name="Dolezel J."/>
            <person name="Hendre P.S."/>
            <person name="Van Deynze A."/>
            <person name="Kumar P.L."/>
            <person name="Obidiegwu J.E."/>
            <person name="Bhattacharjee R."/>
            <person name="Rokhsar D.S."/>
        </authorList>
    </citation>
    <scope>NUCLEOTIDE SEQUENCE [LARGE SCALE GENOMIC DNA]</scope>
    <source>
        <strain evidence="2">cv. TDa95/00328</strain>
    </source>
</reference>